<proteinExistence type="predicted"/>
<organism evidence="1 2">
    <name type="scientific">Marmota monax</name>
    <name type="common">Woodchuck</name>
    <dbReference type="NCBI Taxonomy" id="9995"/>
    <lineage>
        <taxon>Eukaryota</taxon>
        <taxon>Metazoa</taxon>
        <taxon>Chordata</taxon>
        <taxon>Craniata</taxon>
        <taxon>Vertebrata</taxon>
        <taxon>Euteleostomi</taxon>
        <taxon>Mammalia</taxon>
        <taxon>Eutheria</taxon>
        <taxon>Euarchontoglires</taxon>
        <taxon>Glires</taxon>
        <taxon>Rodentia</taxon>
        <taxon>Sciuromorpha</taxon>
        <taxon>Sciuridae</taxon>
        <taxon>Xerinae</taxon>
        <taxon>Marmotini</taxon>
        <taxon>Marmota</taxon>
    </lineage>
</organism>
<comment type="caution">
    <text evidence="1">The sequence shown here is derived from an EMBL/GenBank/DDBJ whole genome shotgun (WGS) entry which is preliminary data.</text>
</comment>
<gene>
    <name evidence="1" type="ORF">MONAX_5E040504</name>
</gene>
<feature type="non-terminal residue" evidence="1">
    <location>
        <position position="1"/>
    </location>
</feature>
<dbReference type="AlphaFoldDB" id="A0A5E4CPE9"/>
<protein>
    <submittedName>
        <fullName evidence="1">Uncharacterized protein</fullName>
    </submittedName>
</protein>
<keyword evidence="2" id="KW-1185">Reference proteome</keyword>
<evidence type="ECO:0000313" key="1">
    <source>
        <dbReference type="EMBL" id="VTJ83768.1"/>
    </source>
</evidence>
<feature type="non-terminal residue" evidence="1">
    <location>
        <position position="53"/>
    </location>
</feature>
<dbReference type="EMBL" id="CABDUW010001757">
    <property type="protein sequence ID" value="VTJ83768.1"/>
    <property type="molecule type" value="Genomic_DNA"/>
</dbReference>
<name>A0A5E4CPE9_MARMO</name>
<sequence length="53" mass="5888">DVACYPKATKPCDAHPTVVTKVMTSGLCRKPDTRFMLDLTVGDKSIEIKHLKK</sequence>
<evidence type="ECO:0000313" key="2">
    <source>
        <dbReference type="Proteomes" id="UP000335636"/>
    </source>
</evidence>
<accession>A0A5E4CPE9</accession>
<dbReference type="Proteomes" id="UP000335636">
    <property type="component" value="Unassembled WGS sequence"/>
</dbReference>
<reference evidence="1" key="1">
    <citation type="submission" date="2019-04" db="EMBL/GenBank/DDBJ databases">
        <authorList>
            <person name="Alioto T."/>
            <person name="Alioto T."/>
        </authorList>
    </citation>
    <scope>NUCLEOTIDE SEQUENCE [LARGE SCALE GENOMIC DNA]</scope>
</reference>